<gene>
    <name evidence="11" type="primary">kcnmb3</name>
</gene>
<reference evidence="11" key="1">
    <citation type="submission" date="2025-08" db="UniProtKB">
        <authorList>
            <consortium name="RefSeq"/>
        </authorList>
    </citation>
    <scope>IDENTIFICATION</scope>
</reference>
<evidence type="ECO:0000256" key="8">
    <source>
        <dbReference type="ARBA" id="ARBA00023303"/>
    </source>
</evidence>
<organism evidence="10 11">
    <name type="scientific">Parambassis ranga</name>
    <name type="common">Indian glassy fish</name>
    <dbReference type="NCBI Taxonomy" id="210632"/>
    <lineage>
        <taxon>Eukaryota</taxon>
        <taxon>Metazoa</taxon>
        <taxon>Chordata</taxon>
        <taxon>Craniata</taxon>
        <taxon>Vertebrata</taxon>
        <taxon>Euteleostomi</taxon>
        <taxon>Actinopterygii</taxon>
        <taxon>Neopterygii</taxon>
        <taxon>Teleostei</taxon>
        <taxon>Neoteleostei</taxon>
        <taxon>Acanthomorphata</taxon>
        <taxon>Ovalentaria</taxon>
        <taxon>Ambassidae</taxon>
        <taxon>Parambassis</taxon>
    </lineage>
</organism>
<dbReference type="InParanoid" id="A0A6P7K1Z9"/>
<dbReference type="GO" id="GO:0008076">
    <property type="term" value="C:voltage-gated potassium channel complex"/>
    <property type="evidence" value="ECO:0007669"/>
    <property type="project" value="TreeGrafter"/>
</dbReference>
<protein>
    <submittedName>
        <fullName evidence="11">Calcium-activated potassium channel subunit beta-3</fullName>
    </submittedName>
</protein>
<keyword evidence="5" id="KW-0406">Ion transport</keyword>
<keyword evidence="6 9" id="KW-0472">Membrane</keyword>
<evidence type="ECO:0000256" key="6">
    <source>
        <dbReference type="ARBA" id="ARBA00023136"/>
    </source>
</evidence>
<dbReference type="GO" id="GO:0015459">
    <property type="term" value="F:potassium channel regulator activity"/>
    <property type="evidence" value="ECO:0007669"/>
    <property type="project" value="TreeGrafter"/>
</dbReference>
<dbReference type="GO" id="GO:0005513">
    <property type="term" value="P:detection of calcium ion"/>
    <property type="evidence" value="ECO:0007669"/>
    <property type="project" value="TreeGrafter"/>
</dbReference>
<dbReference type="FunCoup" id="A0A6P7K1Z9">
    <property type="interactions" value="1"/>
</dbReference>
<feature type="transmembrane region" description="Helical" evidence="9">
    <location>
        <begin position="212"/>
        <end position="233"/>
    </location>
</feature>
<dbReference type="Pfam" id="PF03185">
    <property type="entry name" value="CaKB"/>
    <property type="match status" value="1"/>
</dbReference>
<keyword evidence="2" id="KW-0813">Transport</keyword>
<sequence>MFLNAASSRRSFSIPININLHGARRRQTRELLNTTVVQEHECCRGADSREGQGAWTQMPVSSVGEDRAILLGFTMMAFSVLMFFVVGITVVKPYINSNWEGQVDCVLRQTDIPEEWVDCRGVSTVPCLRVMVNLTASNQEAFLHFDEETVLLGTECFYIPKCQMDRKALQDEVKKLKSSLDSHLGSTSCCLSDTNRHPSHVILNKKYTLRKILLALLWPCLMLGGGALLVGLVKLTQCLANLSSEVCNETTKGRLPSRYTQYKLYRLLRRSSMQFPS</sequence>
<dbReference type="Proteomes" id="UP000515145">
    <property type="component" value="Chromosome 17"/>
</dbReference>
<dbReference type="OrthoDB" id="5973433at2759"/>
<dbReference type="GO" id="GO:0015269">
    <property type="term" value="F:calcium-activated potassium channel activity"/>
    <property type="evidence" value="ECO:0007669"/>
    <property type="project" value="InterPro"/>
</dbReference>
<proteinExistence type="predicted"/>
<evidence type="ECO:0000256" key="2">
    <source>
        <dbReference type="ARBA" id="ARBA00022448"/>
    </source>
</evidence>
<keyword evidence="10" id="KW-1185">Reference proteome</keyword>
<name>A0A6P7K1Z9_9TELE</name>
<accession>A0A6P7K1Z9</accession>
<comment type="subcellular location">
    <subcellularLocation>
        <location evidence="1">Membrane</location>
        <topology evidence="1">Multi-pass membrane protein</topology>
    </subcellularLocation>
</comment>
<evidence type="ECO:0000256" key="7">
    <source>
        <dbReference type="ARBA" id="ARBA00023180"/>
    </source>
</evidence>
<evidence type="ECO:0000256" key="1">
    <source>
        <dbReference type="ARBA" id="ARBA00004141"/>
    </source>
</evidence>
<evidence type="ECO:0000313" key="10">
    <source>
        <dbReference type="Proteomes" id="UP000515145"/>
    </source>
</evidence>
<dbReference type="GeneID" id="114449682"/>
<dbReference type="AlphaFoldDB" id="A0A6P7K1Z9"/>
<evidence type="ECO:0000256" key="9">
    <source>
        <dbReference type="SAM" id="Phobius"/>
    </source>
</evidence>
<evidence type="ECO:0000313" key="11">
    <source>
        <dbReference type="RefSeq" id="XP_028283303.1"/>
    </source>
</evidence>
<evidence type="ECO:0000256" key="4">
    <source>
        <dbReference type="ARBA" id="ARBA00022989"/>
    </source>
</evidence>
<dbReference type="PANTHER" id="PTHR10258:SF4">
    <property type="entry name" value="CALCIUM-ACTIVATED POTASSIUM CHANNEL SUBUNIT BETA-3"/>
    <property type="match status" value="1"/>
</dbReference>
<dbReference type="PANTHER" id="PTHR10258">
    <property type="entry name" value="CALCIUM-ACTIVATED POTASSIUM CHANNEL SUBUNIT BETA"/>
    <property type="match status" value="1"/>
</dbReference>
<evidence type="ECO:0000256" key="3">
    <source>
        <dbReference type="ARBA" id="ARBA00022692"/>
    </source>
</evidence>
<keyword evidence="7" id="KW-0325">Glycoprotein</keyword>
<keyword evidence="3 9" id="KW-0812">Transmembrane</keyword>
<dbReference type="RefSeq" id="XP_028283303.1">
    <property type="nucleotide sequence ID" value="XM_028427502.1"/>
</dbReference>
<evidence type="ECO:0000256" key="5">
    <source>
        <dbReference type="ARBA" id="ARBA00023065"/>
    </source>
</evidence>
<keyword evidence="4 9" id="KW-1133">Transmembrane helix</keyword>
<feature type="transmembrane region" description="Helical" evidence="9">
    <location>
        <begin position="68"/>
        <end position="91"/>
    </location>
</feature>
<dbReference type="CTD" id="27094"/>
<keyword evidence="8 11" id="KW-0407">Ion channel</keyword>
<dbReference type="InterPro" id="IPR003930">
    <property type="entry name" value="K_chnl_Ca-activ_BK_bsu"/>
</dbReference>